<evidence type="ECO:0000313" key="1">
    <source>
        <dbReference type="EMBL" id="AEW72311.1"/>
    </source>
</evidence>
<dbReference type="HOGENOM" id="CLU_140248_0_0_6"/>
<proteinExistence type="predicted"/>
<evidence type="ECO:0000313" key="3">
    <source>
        <dbReference type="Proteomes" id="UP000007838"/>
    </source>
</evidence>
<dbReference type="KEGG" id="eec:EcWSU1_00871"/>
<dbReference type="EMBL" id="CP116347">
    <property type="protein sequence ID" value="WCE14219.1"/>
    <property type="molecule type" value="Genomic_DNA"/>
</dbReference>
<dbReference type="RefSeq" id="WP_014168789.1">
    <property type="nucleotide sequence ID" value="NC_016514.1"/>
</dbReference>
<evidence type="ECO:0008006" key="5">
    <source>
        <dbReference type="Google" id="ProtNLM"/>
    </source>
</evidence>
<dbReference type="eggNOG" id="ENOG5033CIH">
    <property type="taxonomic scope" value="Bacteria"/>
</dbReference>
<reference evidence="1 3" key="1">
    <citation type="journal article" date="2011" name="Stand. Genomic Sci.">
        <title>Complete genome of the onion pathogen Enterobacter cloacae EcWSU1.</title>
        <authorList>
            <person name="Humann J.L."/>
            <person name="Wildung M."/>
            <person name="Cheng C.H."/>
            <person name="Lee T."/>
            <person name="Stewart J.E."/>
            <person name="Drew J.C."/>
            <person name="Triplett E.W."/>
            <person name="Main D."/>
            <person name="Schroeder B.K."/>
        </authorList>
    </citation>
    <scope>NUCLEOTIDE SEQUENCE [LARGE SCALE GENOMIC DNA]</scope>
    <source>
        <strain evidence="1 3">EcWSU1</strain>
    </source>
</reference>
<name>G8LP51_9ENTR</name>
<protein>
    <recommendedName>
        <fullName evidence="5">FidL</fullName>
    </recommendedName>
</protein>
<gene>
    <name evidence="1" type="ORF">EcWSU1_00871</name>
    <name evidence="2" type="ORF">PHA72_04900</name>
</gene>
<accession>G8LP51</accession>
<organism evidence="1 3">
    <name type="scientific">Enterobacter ludwigii</name>
    <dbReference type="NCBI Taxonomy" id="299767"/>
    <lineage>
        <taxon>Bacteria</taxon>
        <taxon>Pseudomonadati</taxon>
        <taxon>Pseudomonadota</taxon>
        <taxon>Gammaproteobacteria</taxon>
        <taxon>Enterobacterales</taxon>
        <taxon>Enterobacteriaceae</taxon>
        <taxon>Enterobacter</taxon>
        <taxon>Enterobacter cloacae complex</taxon>
    </lineage>
</organism>
<sequence>MKNALVFATIITVLTGTLLWGIIVRPSTYINDRCFANFSYKDGSNDQPFTFSGNVAFEFSEDKTGQSNLYGDIDYQGKNYTFSRYVKFKYLNTSSNAYTVKILKQEKLAHDNTPENLSSLAIKVFFLSGEHSMYMKKHGDSFITIGNTLSPVMNCVIQS</sequence>
<dbReference type="EMBL" id="CP002886">
    <property type="protein sequence ID" value="AEW72311.1"/>
    <property type="molecule type" value="Genomic_DNA"/>
</dbReference>
<evidence type="ECO:0000313" key="4">
    <source>
        <dbReference type="Proteomes" id="UP001210538"/>
    </source>
</evidence>
<dbReference type="Proteomes" id="UP001210538">
    <property type="component" value="Chromosome"/>
</dbReference>
<keyword evidence="4" id="KW-1185">Reference proteome</keyword>
<evidence type="ECO:0000313" key="2">
    <source>
        <dbReference type="EMBL" id="WCE14219.1"/>
    </source>
</evidence>
<dbReference type="Proteomes" id="UP000007838">
    <property type="component" value="Chromosome"/>
</dbReference>
<reference evidence="2 4" key="2">
    <citation type="submission" date="2023-01" db="EMBL/GenBank/DDBJ databases">
        <title>Genome sequence resource and annotation of Enterobacter ludwigii, an economically important pathogen of seedling wilt with strawberry.</title>
        <authorList>
            <person name="Xie Y."/>
        </authorList>
    </citation>
    <scope>NUCLEOTIDE SEQUENCE [LARGE SCALE GENOMIC DNA]</scope>
    <source>
        <strain evidence="2 4">CM-TZ4</strain>
    </source>
</reference>
<dbReference type="AlphaFoldDB" id="G8LP51"/>